<evidence type="ECO:0000313" key="1">
    <source>
        <dbReference type="EMBL" id="MCU6704440.1"/>
    </source>
</evidence>
<proteinExistence type="predicted"/>
<comment type="caution">
    <text evidence="1">The sequence shown here is derived from an EMBL/GenBank/DDBJ whole genome shotgun (WGS) entry which is preliminary data.</text>
</comment>
<dbReference type="EMBL" id="JAOQJZ010000001">
    <property type="protein sequence ID" value="MCU6704440.1"/>
    <property type="molecule type" value="Genomic_DNA"/>
</dbReference>
<gene>
    <name evidence="1" type="ORF">OCV57_00670</name>
</gene>
<dbReference type="AlphaFoldDB" id="A0AAE3IEK1"/>
<protein>
    <submittedName>
        <fullName evidence="1">Uncharacterized protein</fullName>
    </submittedName>
</protein>
<sequence length="64" mass="7212">MLYYELETQIVTDISTLIDDDFLRNLTVEAGGSVIFKNSNDNYHIPVPSEEEYIVKLSEIGGTT</sequence>
<dbReference type="Proteomes" id="UP001208131">
    <property type="component" value="Unassembled WGS sequence"/>
</dbReference>
<name>A0AAE3IEK1_9FIRM</name>
<keyword evidence="2" id="KW-1185">Reference proteome</keyword>
<dbReference type="RefSeq" id="WP_267300206.1">
    <property type="nucleotide sequence ID" value="NZ_JAOQJZ010000001.1"/>
</dbReference>
<reference evidence="1 2" key="1">
    <citation type="journal article" date="2021" name="ISME Commun">
        <title>Automated analysis of genomic sequences facilitates high-throughput and comprehensive description of bacteria.</title>
        <authorList>
            <person name="Hitch T.C.A."/>
        </authorList>
    </citation>
    <scope>NUCLEOTIDE SEQUENCE [LARGE SCALE GENOMIC DNA]</scope>
    <source>
        <strain evidence="1 2">Sanger_31</strain>
    </source>
</reference>
<organism evidence="1 2">
    <name type="scientific">Hominimerdicola aceti</name>
    <dbReference type="NCBI Taxonomy" id="2981726"/>
    <lineage>
        <taxon>Bacteria</taxon>
        <taxon>Bacillati</taxon>
        <taxon>Bacillota</taxon>
        <taxon>Clostridia</taxon>
        <taxon>Eubacteriales</taxon>
        <taxon>Oscillospiraceae</taxon>
        <taxon>Hominimerdicola</taxon>
    </lineage>
</organism>
<evidence type="ECO:0000313" key="2">
    <source>
        <dbReference type="Proteomes" id="UP001208131"/>
    </source>
</evidence>
<accession>A0AAE3IEK1</accession>